<evidence type="ECO:0000256" key="1">
    <source>
        <dbReference type="SAM" id="Phobius"/>
    </source>
</evidence>
<dbReference type="Proteomes" id="UP000189137">
    <property type="component" value="Unassembled WGS sequence"/>
</dbReference>
<protein>
    <submittedName>
        <fullName evidence="2">Uncharacterized protein</fullName>
    </submittedName>
</protein>
<feature type="transmembrane region" description="Helical" evidence="1">
    <location>
        <begin position="60"/>
        <end position="82"/>
    </location>
</feature>
<proteinExistence type="predicted"/>
<dbReference type="EMBL" id="FUPS01000014">
    <property type="protein sequence ID" value="SJS98371.1"/>
    <property type="molecule type" value="Genomic_DNA"/>
</dbReference>
<evidence type="ECO:0000313" key="3">
    <source>
        <dbReference type="Proteomes" id="UP000189137"/>
    </source>
</evidence>
<keyword evidence="1" id="KW-0472">Membrane</keyword>
<feature type="transmembrane region" description="Helical" evidence="1">
    <location>
        <begin position="35"/>
        <end position="53"/>
    </location>
</feature>
<reference evidence="2 3" key="1">
    <citation type="submission" date="2017-02" db="EMBL/GenBank/DDBJ databases">
        <authorList>
            <consortium name="Pathogen Informatics"/>
        </authorList>
    </citation>
    <scope>NUCLEOTIDE SEQUENCE [LARGE SCALE GENOMIC DNA]</scope>
    <source>
        <strain evidence="2 3">VRECD0157</strain>
    </source>
</reference>
<keyword evidence="1" id="KW-1133">Transmembrane helix</keyword>
<feature type="transmembrane region" description="Helical" evidence="1">
    <location>
        <begin position="7"/>
        <end position="23"/>
    </location>
</feature>
<organism evidence="2 3">
    <name type="scientific">Clostridioides difficile</name>
    <name type="common">Peptoclostridium difficile</name>
    <dbReference type="NCBI Taxonomy" id="1496"/>
    <lineage>
        <taxon>Bacteria</taxon>
        <taxon>Bacillati</taxon>
        <taxon>Bacillota</taxon>
        <taxon>Clostridia</taxon>
        <taxon>Peptostreptococcales</taxon>
        <taxon>Peptostreptococcaceae</taxon>
        <taxon>Clostridioides</taxon>
    </lineage>
</organism>
<gene>
    <name evidence="2" type="ORF">SAMEA3375112_03332</name>
</gene>
<sequence length="106" mass="12122">MFKVLKTILIIIWVVDILNFPQFQFLDTTYPINTLAWLLIWILIPSSSIYILIKKNKEGSISLILNIGAIFNLWCMLANYLWGSTSGMILNGFCLIALLLLDNNLD</sequence>
<comment type="caution">
    <text evidence="2">The sequence shown here is derived from an EMBL/GenBank/DDBJ whole genome shotgun (WGS) entry which is preliminary data.</text>
</comment>
<name>A0A9X8WRT3_CLODI</name>
<evidence type="ECO:0000313" key="2">
    <source>
        <dbReference type="EMBL" id="SJS98371.1"/>
    </source>
</evidence>
<dbReference type="AlphaFoldDB" id="A0A9X8WRT3"/>
<accession>A0A9X8WRT3</accession>
<dbReference type="RefSeq" id="WP_021402161.1">
    <property type="nucleotide sequence ID" value="NZ_CP149699.1"/>
</dbReference>
<keyword evidence="1" id="KW-0812">Transmembrane</keyword>